<dbReference type="PROSITE" id="PS51782">
    <property type="entry name" value="LYSM"/>
    <property type="match status" value="1"/>
</dbReference>
<dbReference type="Pfam" id="PF01476">
    <property type="entry name" value="LysM"/>
    <property type="match status" value="1"/>
</dbReference>
<dbReference type="InterPro" id="IPR036779">
    <property type="entry name" value="LysM_dom_sf"/>
</dbReference>
<comment type="caution">
    <text evidence="2">The sequence shown here is derived from an EMBL/GenBank/DDBJ whole genome shotgun (WGS) entry which is preliminary data.</text>
</comment>
<organism evidence="2 3">
    <name type="scientific">Kineosporia babensis</name>
    <dbReference type="NCBI Taxonomy" id="499548"/>
    <lineage>
        <taxon>Bacteria</taxon>
        <taxon>Bacillati</taxon>
        <taxon>Actinomycetota</taxon>
        <taxon>Actinomycetes</taxon>
        <taxon>Kineosporiales</taxon>
        <taxon>Kineosporiaceae</taxon>
        <taxon>Kineosporia</taxon>
    </lineage>
</organism>
<accession>A0A9X1NAB0</accession>
<dbReference type="CDD" id="cd00118">
    <property type="entry name" value="LysM"/>
    <property type="match status" value="1"/>
</dbReference>
<dbReference type="SMART" id="SM00257">
    <property type="entry name" value="LysM"/>
    <property type="match status" value="1"/>
</dbReference>
<feature type="domain" description="LysM" evidence="1">
    <location>
        <begin position="169"/>
        <end position="216"/>
    </location>
</feature>
<evidence type="ECO:0000313" key="3">
    <source>
        <dbReference type="Proteomes" id="UP001138997"/>
    </source>
</evidence>
<dbReference type="AlphaFoldDB" id="A0A9X1NAB0"/>
<keyword evidence="3" id="KW-1185">Reference proteome</keyword>
<dbReference type="InterPro" id="IPR045361">
    <property type="entry name" value="CIS_tube_prot_N"/>
</dbReference>
<evidence type="ECO:0000313" key="2">
    <source>
        <dbReference type="EMBL" id="MCD5310430.1"/>
    </source>
</evidence>
<proteinExistence type="predicted"/>
<reference evidence="2" key="1">
    <citation type="submission" date="2021-11" db="EMBL/GenBank/DDBJ databases">
        <title>Streptomyces corallinus and Kineosporia corallina sp. nov., two new coral-derived marine actinobacteria.</title>
        <authorList>
            <person name="Buangrab K."/>
            <person name="Sutthacheep M."/>
            <person name="Yeemin T."/>
            <person name="Harunari E."/>
            <person name="Igarashi Y."/>
            <person name="Sripreechasak P."/>
            <person name="Kanchanasin P."/>
            <person name="Tanasupawat S."/>
            <person name="Phongsopitanun W."/>
        </authorList>
    </citation>
    <scope>NUCLEOTIDE SEQUENCE</scope>
    <source>
        <strain evidence="2">JCM 31032</strain>
    </source>
</reference>
<dbReference type="SUPFAM" id="SSF54106">
    <property type="entry name" value="LysM domain"/>
    <property type="match status" value="1"/>
</dbReference>
<dbReference type="Pfam" id="PF19266">
    <property type="entry name" value="CIS_tube"/>
    <property type="match status" value="1"/>
</dbReference>
<dbReference type="InterPro" id="IPR018392">
    <property type="entry name" value="LysM"/>
</dbReference>
<evidence type="ECO:0000259" key="1">
    <source>
        <dbReference type="PROSITE" id="PS51782"/>
    </source>
</evidence>
<name>A0A9X1NAB0_9ACTN</name>
<protein>
    <submittedName>
        <fullName evidence="2">LysM peptidoglycan-binding domain-containing protein</fullName>
    </submittedName>
</protein>
<sequence>MSQTGTQTKAYFKPETGPQINCLFNPSELAISRSNEWRATTRAGRDVSTLEYAGANNGEMTFEVFFDTTSTGTAVTTHTGALMGLMNVNPQLPGSDQVSGRLRPPTLTFHWGDLSSFRSVLTALDVRLVYFSTTGVPLRARAQVTLRQYEQDDAFGPQNPTSGTPRPHTVHLVSPGETLDRIASRYYADPGAWRLIADANNIHDPLAVRAGTQLAIPGARLE</sequence>
<dbReference type="RefSeq" id="WP_231439362.1">
    <property type="nucleotide sequence ID" value="NZ_JAJOMB010000003.1"/>
</dbReference>
<gene>
    <name evidence="2" type="ORF">LR394_05955</name>
</gene>
<dbReference type="EMBL" id="JAJOMB010000003">
    <property type="protein sequence ID" value="MCD5310430.1"/>
    <property type="molecule type" value="Genomic_DNA"/>
</dbReference>
<dbReference type="Proteomes" id="UP001138997">
    <property type="component" value="Unassembled WGS sequence"/>
</dbReference>
<dbReference type="Gene3D" id="3.10.350.10">
    <property type="entry name" value="LysM domain"/>
    <property type="match status" value="1"/>
</dbReference>